<dbReference type="InterPro" id="IPR006043">
    <property type="entry name" value="NCS2"/>
</dbReference>
<comment type="caution">
    <text evidence="9">The sequence shown here is derived from an EMBL/GenBank/DDBJ whole genome shotgun (WGS) entry which is preliminary data.</text>
</comment>
<feature type="transmembrane region" description="Helical" evidence="8">
    <location>
        <begin position="153"/>
        <end position="170"/>
    </location>
</feature>
<feature type="transmembrane region" description="Helical" evidence="8">
    <location>
        <begin position="383"/>
        <end position="403"/>
    </location>
</feature>
<comment type="subcellular location">
    <subcellularLocation>
        <location evidence="1">Membrane</location>
        <topology evidence="1">Multi-pass membrane protein</topology>
    </subcellularLocation>
</comment>
<feature type="compositionally biased region" description="Low complexity" evidence="7">
    <location>
        <begin position="13"/>
        <end position="23"/>
    </location>
</feature>
<dbReference type="EMBL" id="LKMD01000100">
    <property type="protein sequence ID" value="PIB00741.1"/>
    <property type="molecule type" value="Genomic_DNA"/>
</dbReference>
<gene>
    <name evidence="9" type="ORF">CB0940_01511</name>
</gene>
<accession>A0A2G5I7G3</accession>
<feature type="transmembrane region" description="Helical" evidence="8">
    <location>
        <begin position="529"/>
        <end position="548"/>
    </location>
</feature>
<dbReference type="PANTHER" id="PTHR42810">
    <property type="entry name" value="PURINE PERMEASE C1399.01C-RELATED"/>
    <property type="match status" value="1"/>
</dbReference>
<feature type="transmembrane region" description="Helical" evidence="8">
    <location>
        <begin position="472"/>
        <end position="492"/>
    </location>
</feature>
<sequence>MTKMGATEEISAIASSSASFSAAPQDTYTPTSNEEKEHSLPTYNTTTNPVQRDHNGSFASHWRTAWSELKHTLTTRDGLIGSYDYAYLFTPNIYPFNKKYRNHIPPFFYPDDRIPLLLILILGIQHALTMISGIVTPILAISRGAFYLSTQDTESLISAGFITSGIATLLQITRCRIRGTPYYIGCGVLSVVGPTFDIIPIALKYGSDLYSRGMCPLQEIDGTMTRLPCPDGYGALIGTCLVCVWMQFLVSLIPAKTLKRIFPPTVTGLLLLVLGAYLVTTAGESWGGGASCLDGQGVNALCPNINAPRPLPWGDPKFIGIGFSVFVTILLVEMIGSPLMKSASIIFGLAVGSAISGATGFWSDTQIQQAPTVTFLWVRTFKLSVDGTLVLPLMILFICEAMVCMPSIAATSEASGIETEGEKANTRIQGGILCDAIGSLIAGLGMTIPMVSHAGNNGVIVVTSNASRRAGYCASVITVLMGVFGKFGAVFASMPSTVLGGMQTFLYATIAISGMRILATISWTRRNRFILSAAFGLGLLDIVVPEWFSQVLEYDGSNVHLMGFLQGVNLIVETPFILSMIVGVLLNTIMPRDRREDHRAHTPFSEELSRSAHTSTKRDA</sequence>
<dbReference type="Proteomes" id="UP000230605">
    <property type="component" value="Chromosome 1"/>
</dbReference>
<dbReference type="GO" id="GO:0000324">
    <property type="term" value="C:fungal-type vacuole"/>
    <property type="evidence" value="ECO:0007669"/>
    <property type="project" value="TreeGrafter"/>
</dbReference>
<dbReference type="AlphaFoldDB" id="A0A2G5I7G3"/>
<feature type="transmembrane region" description="Helical" evidence="8">
    <location>
        <begin position="261"/>
        <end position="279"/>
    </location>
</feature>
<feature type="transmembrane region" description="Helical" evidence="8">
    <location>
        <begin position="318"/>
        <end position="336"/>
    </location>
</feature>
<feature type="compositionally biased region" description="Polar residues" evidence="7">
    <location>
        <begin position="41"/>
        <end position="50"/>
    </location>
</feature>
<proteinExistence type="inferred from homology"/>
<name>A0A2G5I7G3_CERBT</name>
<keyword evidence="5 8" id="KW-1133">Transmembrane helix</keyword>
<evidence type="ECO:0000256" key="3">
    <source>
        <dbReference type="ARBA" id="ARBA00022448"/>
    </source>
</evidence>
<feature type="transmembrane region" description="Helical" evidence="8">
    <location>
        <begin position="182"/>
        <end position="203"/>
    </location>
</feature>
<protein>
    <submittedName>
        <fullName evidence="9">Purine permease</fullName>
    </submittedName>
</protein>
<dbReference type="OrthoDB" id="1641903at2759"/>
<feature type="region of interest" description="Disordered" evidence="7">
    <location>
        <begin position="13"/>
        <end position="50"/>
    </location>
</feature>
<keyword evidence="3" id="KW-0813">Transport</keyword>
<comment type="similarity">
    <text evidence="2">Belongs to the nucleobase:cation symporter-2 (NCS2) (TC 2.A.40) family.</text>
</comment>
<dbReference type="PANTHER" id="PTHR42810:SF2">
    <property type="entry name" value="PURINE PERMEASE C1399.01C-RELATED"/>
    <property type="match status" value="1"/>
</dbReference>
<evidence type="ECO:0000313" key="10">
    <source>
        <dbReference type="Proteomes" id="UP000230605"/>
    </source>
</evidence>
<feature type="transmembrane region" description="Helical" evidence="8">
    <location>
        <begin position="233"/>
        <end position="254"/>
    </location>
</feature>
<feature type="transmembrane region" description="Helical" evidence="8">
    <location>
        <begin position="116"/>
        <end position="141"/>
    </location>
</feature>
<keyword evidence="6 8" id="KW-0472">Membrane</keyword>
<evidence type="ECO:0000256" key="5">
    <source>
        <dbReference type="ARBA" id="ARBA00022989"/>
    </source>
</evidence>
<evidence type="ECO:0000256" key="6">
    <source>
        <dbReference type="ARBA" id="ARBA00023136"/>
    </source>
</evidence>
<evidence type="ECO:0000313" key="9">
    <source>
        <dbReference type="EMBL" id="PIB00741.1"/>
    </source>
</evidence>
<evidence type="ECO:0000256" key="7">
    <source>
        <dbReference type="SAM" id="MobiDB-lite"/>
    </source>
</evidence>
<evidence type="ECO:0000256" key="1">
    <source>
        <dbReference type="ARBA" id="ARBA00004141"/>
    </source>
</evidence>
<feature type="transmembrane region" description="Helical" evidence="8">
    <location>
        <begin position="343"/>
        <end position="363"/>
    </location>
</feature>
<dbReference type="InterPro" id="IPR006042">
    <property type="entry name" value="Xan_ur_permease"/>
</dbReference>
<feature type="transmembrane region" description="Helical" evidence="8">
    <location>
        <begin position="504"/>
        <end position="522"/>
    </location>
</feature>
<dbReference type="Pfam" id="PF00860">
    <property type="entry name" value="Xan_ur_permease"/>
    <property type="match status" value="1"/>
</dbReference>
<evidence type="ECO:0000256" key="4">
    <source>
        <dbReference type="ARBA" id="ARBA00022692"/>
    </source>
</evidence>
<evidence type="ECO:0000256" key="2">
    <source>
        <dbReference type="ARBA" id="ARBA00008821"/>
    </source>
</evidence>
<organism evidence="9 10">
    <name type="scientific">Cercospora beticola</name>
    <name type="common">Sugarbeet leaf spot fungus</name>
    <dbReference type="NCBI Taxonomy" id="122368"/>
    <lineage>
        <taxon>Eukaryota</taxon>
        <taxon>Fungi</taxon>
        <taxon>Dikarya</taxon>
        <taxon>Ascomycota</taxon>
        <taxon>Pezizomycotina</taxon>
        <taxon>Dothideomycetes</taxon>
        <taxon>Dothideomycetidae</taxon>
        <taxon>Mycosphaerellales</taxon>
        <taxon>Mycosphaerellaceae</taxon>
        <taxon>Cercospora</taxon>
    </lineage>
</organism>
<dbReference type="NCBIfam" id="TIGR00801">
    <property type="entry name" value="ncs2"/>
    <property type="match status" value="1"/>
</dbReference>
<keyword evidence="4 8" id="KW-0812">Transmembrane</keyword>
<dbReference type="GO" id="GO:0042907">
    <property type="term" value="F:xanthine transmembrane transporter activity"/>
    <property type="evidence" value="ECO:0007669"/>
    <property type="project" value="TreeGrafter"/>
</dbReference>
<feature type="transmembrane region" description="Helical" evidence="8">
    <location>
        <begin position="568"/>
        <end position="589"/>
    </location>
</feature>
<dbReference type="GO" id="GO:0005886">
    <property type="term" value="C:plasma membrane"/>
    <property type="evidence" value="ECO:0007669"/>
    <property type="project" value="TreeGrafter"/>
</dbReference>
<evidence type="ECO:0000256" key="8">
    <source>
        <dbReference type="SAM" id="Phobius"/>
    </source>
</evidence>
<reference evidence="9 10" key="1">
    <citation type="submission" date="2015-10" db="EMBL/GenBank/DDBJ databases">
        <title>The cercosporin biosynthetic gene cluster was horizontally transferred to several fungal lineages and shown to be expanded in Cercospora beticola based on microsynteny with recipient genomes.</title>
        <authorList>
            <person name="De Jonge R."/>
            <person name="Ebert M.K."/>
            <person name="Suttle J.C."/>
            <person name="Jurick Ii W.M."/>
            <person name="Secor G.A."/>
            <person name="Thomma B.P."/>
            <person name="Van De Peer Y."/>
            <person name="Bolton M.D."/>
        </authorList>
    </citation>
    <scope>NUCLEOTIDE SEQUENCE [LARGE SCALE GENOMIC DNA]</scope>
    <source>
        <strain evidence="9 10">09-40</strain>
    </source>
</reference>
<feature type="region of interest" description="Disordered" evidence="7">
    <location>
        <begin position="597"/>
        <end position="620"/>
    </location>
</feature>